<keyword evidence="3" id="KW-1185">Reference proteome</keyword>
<feature type="binding site" evidence="1">
    <location>
        <position position="339"/>
    </location>
    <ligand>
        <name>Mg(2+)</name>
        <dbReference type="ChEBI" id="CHEBI:18420"/>
    </ligand>
</feature>
<protein>
    <submittedName>
        <fullName evidence="2">Membrane protein</fullName>
    </submittedName>
</protein>
<dbReference type="STRING" id="1044.EH31_14045"/>
<dbReference type="InterPro" id="IPR050793">
    <property type="entry name" value="CMP-NeuNAc_synthase"/>
</dbReference>
<keyword evidence="1" id="KW-0479">Metal-binding</keyword>
<dbReference type="GO" id="GO:0008781">
    <property type="term" value="F:N-acylneuraminate cytidylyltransferase activity"/>
    <property type="evidence" value="ECO:0007669"/>
    <property type="project" value="TreeGrafter"/>
</dbReference>
<dbReference type="EMBL" id="JMIW01000006">
    <property type="protein sequence ID" value="KEO89152.1"/>
    <property type="molecule type" value="Genomic_DNA"/>
</dbReference>
<dbReference type="Gene3D" id="3.90.550.10">
    <property type="entry name" value="Spore Coat Polysaccharide Biosynthesis Protein SpsA, Chain A"/>
    <property type="match status" value="1"/>
</dbReference>
<dbReference type="PANTHER" id="PTHR21485">
    <property type="entry name" value="HAD SUPERFAMILY MEMBERS CMAS AND KDSC"/>
    <property type="match status" value="1"/>
</dbReference>
<sequence>MNIVAFIPAKGGSERVPGKNRAILDGEHLFKRKLKQLLDCRLITEVCLDTEDEGLAELADDLPVAWVKRPQSLASNATDGHEMFAWQCSQRPEADLWIQALCTAPFVTADTVTRAVETLLANPEADSLVGVSRAKQYCWEGSAPAYIDAEGRIPNSFEMSDTIVEAMSLYIVRKGADGKPPRHRFGANPILFELDPIEQIDINTHSDFQVAETIAAGQRASEAVRFKAMMGQFSSTVLADTCKELGVAAVLPAHIRPTTGGAIMGRAKTLQLAKVDPGGPADAWKGIYDALQSYDFVRQGDVVMVANDVPERAYFGDLNAGLAIRAGAVGAVIDGVTRDTADVRRLGLPVYAHASHCNDVKFEGTVKSMNKPIQIGDVTIRNGDVVFADEDGVVVVPQERWAEVEARSWEVLSNEAHIRINAARGMETGEILNSFGSF</sequence>
<evidence type="ECO:0000313" key="3">
    <source>
        <dbReference type="Proteomes" id="UP000027647"/>
    </source>
</evidence>
<dbReference type="SUPFAM" id="SSF53448">
    <property type="entry name" value="Nucleotide-diphospho-sugar transferases"/>
    <property type="match status" value="1"/>
</dbReference>
<dbReference type="InterPro" id="IPR005493">
    <property type="entry name" value="RraA/RraA-like"/>
</dbReference>
<evidence type="ECO:0000313" key="2">
    <source>
        <dbReference type="EMBL" id="KEO89152.1"/>
    </source>
</evidence>
<comment type="cofactor">
    <cofactor evidence="1">
        <name>Mg(2+)</name>
        <dbReference type="ChEBI" id="CHEBI:18420"/>
    </cofactor>
</comment>
<dbReference type="Pfam" id="PF02348">
    <property type="entry name" value="CTP_transf_3"/>
    <property type="match status" value="1"/>
</dbReference>
<reference evidence="2 3" key="1">
    <citation type="submission" date="2014-04" db="EMBL/GenBank/DDBJ databases">
        <title>A comprehensive comparison of genomes of Erythrobacter spp. strains.</title>
        <authorList>
            <person name="Zheng Q."/>
        </authorList>
    </citation>
    <scope>NUCLEOTIDE SEQUENCE [LARGE SCALE GENOMIC DNA]</scope>
    <source>
        <strain evidence="2 3">DSM 6997</strain>
    </source>
</reference>
<dbReference type="AlphaFoldDB" id="A0A074MU80"/>
<comment type="caution">
    <text evidence="2">The sequence shown here is derived from an EMBL/GenBank/DDBJ whole genome shotgun (WGS) entry which is preliminary data.</text>
</comment>
<feature type="binding site" evidence="1">
    <location>
        <position position="338"/>
    </location>
    <ligand>
        <name>substrate</name>
    </ligand>
</feature>
<proteinExistence type="predicted"/>
<dbReference type="InterPro" id="IPR029044">
    <property type="entry name" value="Nucleotide-diphossugar_trans"/>
</dbReference>
<accession>A0A074MU80</accession>
<dbReference type="InterPro" id="IPR003329">
    <property type="entry name" value="Cytidylyl_trans"/>
</dbReference>
<keyword evidence="1" id="KW-0460">Magnesium</keyword>
<dbReference type="Pfam" id="PF03737">
    <property type="entry name" value="RraA-like"/>
    <property type="match status" value="1"/>
</dbReference>
<dbReference type="Gene3D" id="3.50.30.40">
    <property type="entry name" value="Ribonuclease E inhibitor RraA/RraA-like"/>
    <property type="match status" value="1"/>
</dbReference>
<evidence type="ECO:0000256" key="1">
    <source>
        <dbReference type="PIRSR" id="PIRSR605493-1"/>
    </source>
</evidence>
<gene>
    <name evidence="2" type="ORF">EH31_14045</name>
</gene>
<name>A0A074MU80_ERYLO</name>
<dbReference type="GO" id="GO:0046872">
    <property type="term" value="F:metal ion binding"/>
    <property type="evidence" value="ECO:0007669"/>
    <property type="project" value="UniProtKB-KW"/>
</dbReference>
<dbReference type="CDD" id="cd16841">
    <property type="entry name" value="RraA_family"/>
    <property type="match status" value="1"/>
</dbReference>
<dbReference type="PANTHER" id="PTHR21485:SF6">
    <property type="entry name" value="N-ACYLNEURAMINATE CYTIDYLYLTRANSFERASE-RELATED"/>
    <property type="match status" value="1"/>
</dbReference>
<dbReference type="Proteomes" id="UP000027647">
    <property type="component" value="Unassembled WGS sequence"/>
</dbReference>
<organism evidence="2 3">
    <name type="scientific">Erythrobacter longus</name>
    <dbReference type="NCBI Taxonomy" id="1044"/>
    <lineage>
        <taxon>Bacteria</taxon>
        <taxon>Pseudomonadati</taxon>
        <taxon>Pseudomonadota</taxon>
        <taxon>Alphaproteobacteria</taxon>
        <taxon>Sphingomonadales</taxon>
        <taxon>Erythrobacteraceae</taxon>
        <taxon>Erythrobacter/Porphyrobacter group</taxon>
        <taxon>Erythrobacter</taxon>
    </lineage>
</organism>
<dbReference type="RefSeq" id="WP_034961015.1">
    <property type="nucleotide sequence ID" value="NZ_JMIW01000006.1"/>
</dbReference>
<dbReference type="eggNOG" id="COG1083">
    <property type="taxonomic scope" value="Bacteria"/>
</dbReference>
<dbReference type="eggNOG" id="COG0684">
    <property type="taxonomic scope" value="Bacteria"/>
</dbReference>
<dbReference type="InterPro" id="IPR036704">
    <property type="entry name" value="RraA/RraA-like_sf"/>
</dbReference>
<dbReference type="SUPFAM" id="SSF89562">
    <property type="entry name" value="RraA-like"/>
    <property type="match status" value="1"/>
</dbReference>
<dbReference type="OrthoDB" id="9805604at2"/>